<dbReference type="InterPro" id="IPR013728">
    <property type="entry name" value="BT_3987-like_N"/>
</dbReference>
<gene>
    <name evidence="3" type="ORF">OM075_21035</name>
</gene>
<dbReference type="Pfam" id="PF08522">
    <property type="entry name" value="BT_3987-like_N"/>
    <property type="match status" value="2"/>
</dbReference>
<feature type="chain" id="PRO_5042177817" evidence="1">
    <location>
        <begin position="24"/>
        <end position="554"/>
    </location>
</feature>
<protein>
    <submittedName>
        <fullName evidence="3">DUF1735 domain-containing protein</fullName>
    </submittedName>
</protein>
<proteinExistence type="predicted"/>
<organism evidence="3 4">
    <name type="scientific">Plebeiibacterium sediminum</name>
    <dbReference type="NCBI Taxonomy" id="2992112"/>
    <lineage>
        <taxon>Bacteria</taxon>
        <taxon>Pseudomonadati</taxon>
        <taxon>Bacteroidota</taxon>
        <taxon>Bacteroidia</taxon>
        <taxon>Marinilabiliales</taxon>
        <taxon>Marinilabiliaceae</taxon>
        <taxon>Plebeiibacterium</taxon>
    </lineage>
</organism>
<feature type="domain" description="BT-3987-like N-terminal" evidence="2">
    <location>
        <begin position="300"/>
        <end position="404"/>
    </location>
</feature>
<dbReference type="RefSeq" id="WP_301192522.1">
    <property type="nucleotide sequence ID" value="NZ_JAPDPJ010000074.1"/>
</dbReference>
<evidence type="ECO:0000313" key="3">
    <source>
        <dbReference type="EMBL" id="MCW3788965.1"/>
    </source>
</evidence>
<keyword evidence="1" id="KW-0732">Signal</keyword>
<dbReference type="PROSITE" id="PS51257">
    <property type="entry name" value="PROKAR_LIPOPROTEIN"/>
    <property type="match status" value="1"/>
</dbReference>
<feature type="domain" description="BT-3987-like N-terminal" evidence="2">
    <location>
        <begin position="43"/>
        <end position="148"/>
    </location>
</feature>
<dbReference type="Gene3D" id="2.60.40.1740">
    <property type="entry name" value="hypothetical protein (bacova_03559)"/>
    <property type="match status" value="3"/>
</dbReference>
<evidence type="ECO:0000259" key="2">
    <source>
        <dbReference type="Pfam" id="PF08522"/>
    </source>
</evidence>
<comment type="caution">
    <text evidence="3">The sequence shown here is derived from an EMBL/GenBank/DDBJ whole genome shotgun (WGS) entry which is preliminary data.</text>
</comment>
<dbReference type="EMBL" id="JAPDPJ010000074">
    <property type="protein sequence ID" value="MCW3788965.1"/>
    <property type="molecule type" value="Genomic_DNA"/>
</dbReference>
<evidence type="ECO:0000313" key="4">
    <source>
        <dbReference type="Proteomes" id="UP001209229"/>
    </source>
</evidence>
<dbReference type="Proteomes" id="UP001209229">
    <property type="component" value="Unassembled WGS sequence"/>
</dbReference>
<name>A0AAE3M9A2_9BACT</name>
<feature type="signal peptide" evidence="1">
    <location>
        <begin position="1"/>
        <end position="23"/>
    </location>
</feature>
<keyword evidence="4" id="KW-1185">Reference proteome</keyword>
<sequence>MKSKIYYLLFAISLLSACNSDLMNPIPLIEINPGFKSPGYQQVELVSLNNSENYSINYKRVYGISRELTMSLAEDPTVLNDYNTTNGTDYKLLTSDYYSAPSSVTFDVKSNSVDFDVEIESNKIFDMAGSIEEASKYVIPLKATTNETKGVDVVEEDNYILLHVNMLSSTVTVADQTPVSLAFTKDSEIKETYSIEGVLNFNNIDPTTISLIVDETDPLAASDDYTLLPAENYTVNATQYNADENTVSIDGEINALGLSETQTYILPCRLQSSNPDCIIQQNEAIYYVINISDLKISITDASETEVFRIASGINTYNGSLNVTTNTIVSSDLSVNFSYDPTLIAAFNSANSKSYQTLPEGAISITNSKMASGTKSADIPYSIDLSGVAIDNNVQYLIPFVLNDADFEMGNMEGTNTIYIAITKSLEGVYNVNIIDQGRGRNVVNEIMPASKCQRAGDPAWDAVIANAQYVFGADGGYYSVLFSVTEEDMPGKENCKKIEIYTFLELLDFNGGTNAVSDNNSYFNTVTGEIYIDCNVYESWFNQTYKETYSFSLN</sequence>
<accession>A0AAE3M9A2</accession>
<reference evidence="3" key="1">
    <citation type="submission" date="2022-10" db="EMBL/GenBank/DDBJ databases">
        <authorList>
            <person name="Yu W.X."/>
        </authorList>
    </citation>
    <scope>NUCLEOTIDE SEQUENCE</scope>
    <source>
        <strain evidence="3">AAT</strain>
    </source>
</reference>
<dbReference type="AlphaFoldDB" id="A0AAE3M9A2"/>
<evidence type="ECO:0000256" key="1">
    <source>
        <dbReference type="SAM" id="SignalP"/>
    </source>
</evidence>